<gene>
    <name evidence="1" type="ORF">DXN04_32215</name>
</gene>
<proteinExistence type="predicted"/>
<accession>A0A3E1NS85</accession>
<dbReference type="AlphaFoldDB" id="A0A3E1NS85"/>
<dbReference type="OrthoDB" id="653384at2"/>
<dbReference type="RefSeq" id="WP_116857539.1">
    <property type="nucleotide sequence ID" value="NZ_QTJV01000019.1"/>
</dbReference>
<keyword evidence="2" id="KW-1185">Reference proteome</keyword>
<sequence>MANWAFEIDIADNFIVGLTETLVDKGFRIWCFYNDGQPLYVFSSAYLSATPDSQAYEQARQLVKFIDGVSYLLFEDKDKVNKITLTAVIDVNTFRMATVQRAGDVQAEIDFSVYRPLIEEDEHPAAHLLKLVPGDVFIKDLLLALSQGMDYKSLQKAYHHITAFLTEKGDDLILSGFSTTILERFSQTVAARKSREYEDAMPLKEAQELVSELALMVLARYYRINLKPFIIKERSGVSDDWYDTLYD</sequence>
<protein>
    <submittedName>
        <fullName evidence="1">Uncharacterized protein</fullName>
    </submittedName>
</protein>
<name>A0A3E1NS85_9BACT</name>
<dbReference type="Proteomes" id="UP000261174">
    <property type="component" value="Unassembled WGS sequence"/>
</dbReference>
<evidence type="ECO:0000313" key="2">
    <source>
        <dbReference type="Proteomes" id="UP000261174"/>
    </source>
</evidence>
<evidence type="ECO:0000313" key="1">
    <source>
        <dbReference type="EMBL" id="RFM30780.1"/>
    </source>
</evidence>
<reference evidence="1 2" key="1">
    <citation type="submission" date="2018-08" db="EMBL/GenBank/DDBJ databases">
        <title>Chitinophaga sp. K20C18050901, a novel bacterium isolated from forest soil.</title>
        <authorList>
            <person name="Wang C."/>
        </authorList>
    </citation>
    <scope>NUCLEOTIDE SEQUENCE [LARGE SCALE GENOMIC DNA]</scope>
    <source>
        <strain evidence="1 2">K20C18050901</strain>
    </source>
</reference>
<comment type="caution">
    <text evidence="1">The sequence shown here is derived from an EMBL/GenBank/DDBJ whole genome shotgun (WGS) entry which is preliminary data.</text>
</comment>
<dbReference type="EMBL" id="QTJV01000019">
    <property type="protein sequence ID" value="RFM30780.1"/>
    <property type="molecule type" value="Genomic_DNA"/>
</dbReference>
<organism evidence="1 2">
    <name type="scientific">Chitinophaga silvisoli</name>
    <dbReference type="NCBI Taxonomy" id="2291814"/>
    <lineage>
        <taxon>Bacteria</taxon>
        <taxon>Pseudomonadati</taxon>
        <taxon>Bacteroidota</taxon>
        <taxon>Chitinophagia</taxon>
        <taxon>Chitinophagales</taxon>
        <taxon>Chitinophagaceae</taxon>
        <taxon>Chitinophaga</taxon>
    </lineage>
</organism>